<evidence type="ECO:0000256" key="4">
    <source>
        <dbReference type="ARBA" id="ARBA00022898"/>
    </source>
</evidence>
<dbReference type="InterPro" id="IPR015422">
    <property type="entry name" value="PyrdxlP-dep_Trfase_small"/>
</dbReference>
<evidence type="ECO:0000256" key="6">
    <source>
        <dbReference type="RuleBase" id="RU362118"/>
    </source>
</evidence>
<dbReference type="PANTHER" id="PTHR43797">
    <property type="entry name" value="HOMOCYSTEINE/CYSTEINE SYNTHASE"/>
    <property type="match status" value="1"/>
</dbReference>
<proteinExistence type="inferred from homology"/>
<reference evidence="7" key="1">
    <citation type="journal article" date="1990" name="Agric. Biol. Chem.">
        <title>Molecular cloning and nucleotide sequence of the aminopeptidase T gene of Thermus aquaticus YT-1 and its high-level expression in Escherichia coli.</title>
        <authorList>
            <person name="Motoshima H."/>
            <person name="Azuma N."/>
            <person name="Kaminogawa S."/>
            <person name="Ono M."/>
            <person name="Minagawa E."/>
            <person name="Matsuzawa H."/>
            <person name="Ohta T."/>
            <person name="Yamauchi K."/>
        </authorList>
    </citation>
    <scope>NUCLEOTIDE SEQUENCE OF 1-19</scope>
    <source>
        <strain evidence="7">YT-1</strain>
    </source>
</reference>
<keyword evidence="4 5" id="KW-0663">Pyridoxal phosphate</keyword>
<dbReference type="GO" id="GO:0030170">
    <property type="term" value="F:pyridoxal phosphate binding"/>
    <property type="evidence" value="ECO:0007669"/>
    <property type="project" value="InterPro"/>
</dbReference>
<dbReference type="InterPro" id="IPR006235">
    <property type="entry name" value="OAc-hSer/O-AcSer_sulfhydrylase"/>
</dbReference>
<evidence type="ECO:0000256" key="2">
    <source>
        <dbReference type="ARBA" id="ARBA00009077"/>
    </source>
</evidence>
<comment type="similarity">
    <text evidence="2 6">Belongs to the trans-sulfuration enzymes family.</text>
</comment>
<dbReference type="EMBL" id="D87664">
    <property type="protein sequence ID" value="BAA13427.1"/>
    <property type="molecule type" value="Genomic_DNA"/>
</dbReference>
<name>P74896_THEAQ</name>
<sequence>MEYRDPGGLQPAGGLPRMDPHGALGLPIYAVAAYGFKTLEEGAERFATGEGYVYARQKDPTARALEERLKALEGADYAVALASGQAATFAALLALLRQGDEVVAARGLFRGQEPPKSGGFSARVLGPHGGVRVRYVDPEPDRVREALSPSTRAIFVETLANPALYIPDLEGLASLAEEKGVALIVDNTFGAAGALCRPLRWGAHVVVQSLTKWASGTGSVLGGAVLSRDTALWARYPQFLEKDPRGQVPWEALGGRCYPERVRTLGLSLLGMALSPFHAYLLFQGLETVALRVARMSETAHFLAERLQGHPKVKALRYPGLEGDPAHGRPRKYLSAFGPMLTLDLGSQEAASRFLRAIPLPKAANLGDARTLLVHPWTTTHSRLPEEGRLQAGVTPGLVRVSVGLEAPEDLLGMFREALEVV</sequence>
<evidence type="ECO:0000256" key="5">
    <source>
        <dbReference type="PIRSR" id="PIRSR001434-2"/>
    </source>
</evidence>
<comment type="cofactor">
    <cofactor evidence="1 6">
        <name>pyridoxal 5'-phosphate</name>
        <dbReference type="ChEBI" id="CHEBI:597326"/>
    </cofactor>
</comment>
<dbReference type="PIRSF" id="PIRSF001434">
    <property type="entry name" value="CGS"/>
    <property type="match status" value="1"/>
</dbReference>
<dbReference type="Gene3D" id="3.90.1150.10">
    <property type="entry name" value="Aspartate Aminotransferase, domain 1"/>
    <property type="match status" value="1"/>
</dbReference>
<dbReference type="GO" id="GO:0071269">
    <property type="term" value="P:L-homocysteine biosynthetic process"/>
    <property type="evidence" value="ECO:0007669"/>
    <property type="project" value="TreeGrafter"/>
</dbReference>
<dbReference type="Gene3D" id="3.40.640.10">
    <property type="entry name" value="Type I PLP-dependent aspartate aminotransferase-like (Major domain)"/>
    <property type="match status" value="1"/>
</dbReference>
<dbReference type="InterPro" id="IPR000277">
    <property type="entry name" value="Cys/Met-Metab_PyrdxlP-dep_enz"/>
</dbReference>
<protein>
    <submittedName>
        <fullName evidence="7">QAH/OAS sulfhydrylase</fullName>
    </submittedName>
</protein>
<feature type="modified residue" description="N6-(pyridoxal phosphate)lysine" evidence="5">
    <location>
        <position position="212"/>
    </location>
</feature>
<dbReference type="GO" id="GO:0003961">
    <property type="term" value="F:O-acetylhomoserine aminocarboxypropyltransferase activity"/>
    <property type="evidence" value="ECO:0007669"/>
    <property type="project" value="TreeGrafter"/>
</dbReference>
<keyword evidence="3" id="KW-0808">Transferase</keyword>
<evidence type="ECO:0000256" key="1">
    <source>
        <dbReference type="ARBA" id="ARBA00001933"/>
    </source>
</evidence>
<accession>P74896</accession>
<evidence type="ECO:0000256" key="3">
    <source>
        <dbReference type="ARBA" id="ARBA00022679"/>
    </source>
</evidence>
<dbReference type="Pfam" id="PF01053">
    <property type="entry name" value="Cys_Met_Meta_PP"/>
    <property type="match status" value="1"/>
</dbReference>
<dbReference type="GO" id="GO:0005737">
    <property type="term" value="C:cytoplasm"/>
    <property type="evidence" value="ECO:0007669"/>
    <property type="project" value="TreeGrafter"/>
</dbReference>
<dbReference type="InterPro" id="IPR015421">
    <property type="entry name" value="PyrdxlP-dep_Trfase_major"/>
</dbReference>
<dbReference type="PANTHER" id="PTHR43797:SF2">
    <property type="entry name" value="HOMOCYSTEINE_CYSTEINE SYNTHASE"/>
    <property type="match status" value="1"/>
</dbReference>
<organism evidence="7">
    <name type="scientific">Thermus aquaticus</name>
    <dbReference type="NCBI Taxonomy" id="271"/>
    <lineage>
        <taxon>Bacteria</taxon>
        <taxon>Thermotogati</taxon>
        <taxon>Deinococcota</taxon>
        <taxon>Deinococci</taxon>
        <taxon>Thermales</taxon>
        <taxon>Thermaceae</taxon>
        <taxon>Thermus</taxon>
    </lineage>
</organism>
<dbReference type="GO" id="GO:0004124">
    <property type="term" value="F:cysteine synthase activity"/>
    <property type="evidence" value="ECO:0007669"/>
    <property type="project" value="TreeGrafter"/>
</dbReference>
<dbReference type="SUPFAM" id="SSF53383">
    <property type="entry name" value="PLP-dependent transferases"/>
    <property type="match status" value="1"/>
</dbReference>
<dbReference type="InterPro" id="IPR015424">
    <property type="entry name" value="PyrdxlP-dep_Trfase"/>
</dbReference>
<dbReference type="GO" id="GO:0019346">
    <property type="term" value="P:transsulfuration"/>
    <property type="evidence" value="ECO:0007669"/>
    <property type="project" value="InterPro"/>
</dbReference>
<dbReference type="GO" id="GO:0006535">
    <property type="term" value="P:cysteine biosynthetic process from serine"/>
    <property type="evidence" value="ECO:0007669"/>
    <property type="project" value="TreeGrafter"/>
</dbReference>
<reference evidence="7" key="2">
    <citation type="journal article" date="1997" name="Biosci. Biotechnol. Biochem.">
        <title>Cloning of genes of the aminopeptidase T family from Thermus thermophilus HB8 and Bacillus stearothermophilus NCIB8924: apparent similarity to the leucyl aminopeptidase family.</title>
        <authorList>
            <person name="Motoshima H."/>
            <person name="Minagawa E."/>
            <person name="Tsukasaki F."/>
            <person name="Kaminogawa S."/>
        </authorList>
    </citation>
    <scope>NUCLEOTIDE SEQUENCE</scope>
    <source>
        <strain evidence="7">YT-1</strain>
    </source>
</reference>
<evidence type="ECO:0000313" key="7">
    <source>
        <dbReference type="EMBL" id="BAA13427.1"/>
    </source>
</evidence>
<dbReference type="AlphaFoldDB" id="P74896"/>